<evidence type="ECO:0000256" key="7">
    <source>
        <dbReference type="ARBA" id="ARBA00023211"/>
    </source>
</evidence>
<evidence type="ECO:0000256" key="5">
    <source>
        <dbReference type="ARBA" id="ARBA00022723"/>
    </source>
</evidence>
<dbReference type="GO" id="GO:0005737">
    <property type="term" value="C:cytoplasm"/>
    <property type="evidence" value="ECO:0007669"/>
    <property type="project" value="InterPro"/>
</dbReference>
<evidence type="ECO:0000256" key="1">
    <source>
        <dbReference type="ARBA" id="ARBA00009528"/>
    </source>
</evidence>
<keyword evidence="6 9" id="KW-0378">Hydrolase</keyword>
<evidence type="ECO:0000259" key="8">
    <source>
        <dbReference type="PROSITE" id="PS00631"/>
    </source>
</evidence>
<evidence type="ECO:0000256" key="4">
    <source>
        <dbReference type="ARBA" id="ARBA00022670"/>
    </source>
</evidence>
<keyword evidence="4" id="KW-0645">Protease</keyword>
<keyword evidence="5" id="KW-0479">Metal-binding</keyword>
<name>A0A0J1H2B5_9GAMM</name>
<accession>A0A0J1H2B5</accession>
<evidence type="ECO:0000256" key="3">
    <source>
        <dbReference type="ARBA" id="ARBA00022490"/>
    </source>
</evidence>
<dbReference type="GO" id="GO:0006508">
    <property type="term" value="P:proteolysis"/>
    <property type="evidence" value="ECO:0007669"/>
    <property type="project" value="UniProtKB-KW"/>
</dbReference>
<evidence type="ECO:0000313" key="10">
    <source>
        <dbReference type="Proteomes" id="UP000036097"/>
    </source>
</evidence>
<evidence type="ECO:0000313" key="9">
    <source>
        <dbReference type="EMBL" id="KLV05989.1"/>
    </source>
</evidence>
<dbReference type="PANTHER" id="PTHR11963">
    <property type="entry name" value="LEUCINE AMINOPEPTIDASE-RELATED"/>
    <property type="match status" value="1"/>
</dbReference>
<dbReference type="InterPro" id="IPR047620">
    <property type="entry name" value="M17_PepB-like_N"/>
</dbReference>
<dbReference type="OrthoDB" id="9809354at2"/>
<dbReference type="PATRIC" id="fig|1195763.3.peg.2252"/>
<dbReference type="PANTHER" id="PTHR11963:SF20">
    <property type="entry name" value="PEPTIDASE B"/>
    <property type="match status" value="1"/>
</dbReference>
<reference evidence="9 10" key="1">
    <citation type="submission" date="2015-05" db="EMBL/GenBank/DDBJ databases">
        <title>Photobacterium galathea sp. nov.</title>
        <authorList>
            <person name="Machado H."/>
            <person name="Gram L."/>
        </authorList>
    </citation>
    <scope>NUCLEOTIDE SEQUENCE [LARGE SCALE GENOMIC DNA]</scope>
    <source>
        <strain evidence="9 10">CGMCC 1.12159</strain>
    </source>
</reference>
<dbReference type="CDD" id="cd00433">
    <property type="entry name" value="Peptidase_M17"/>
    <property type="match status" value="1"/>
</dbReference>
<dbReference type="STRING" id="1195763.ABT56_10735"/>
<evidence type="ECO:0000256" key="6">
    <source>
        <dbReference type="ARBA" id="ARBA00022801"/>
    </source>
</evidence>
<dbReference type="InterPro" id="IPR008330">
    <property type="entry name" value="Pept_M17_PepB"/>
</dbReference>
<comment type="similarity">
    <text evidence="1">Belongs to the peptidase M17 family.</text>
</comment>
<dbReference type="PRINTS" id="PR00481">
    <property type="entry name" value="LAMNOPPTDASE"/>
</dbReference>
<protein>
    <submittedName>
        <fullName evidence="9">Aminopeptidase B</fullName>
        <ecNumber evidence="9">3.4.11.23</ecNumber>
    </submittedName>
</protein>
<keyword evidence="10" id="KW-1185">Reference proteome</keyword>
<keyword evidence="3" id="KW-0963">Cytoplasm</keyword>
<keyword evidence="7" id="KW-0464">Manganese</keyword>
<dbReference type="Pfam" id="PF12404">
    <property type="entry name" value="DUF3663"/>
    <property type="match status" value="1"/>
</dbReference>
<dbReference type="RefSeq" id="WP_047878851.1">
    <property type="nucleotide sequence ID" value="NZ_LDOT01000012.1"/>
</dbReference>
<dbReference type="EC" id="3.4.11.23" evidence="9"/>
<organism evidence="9 10">
    <name type="scientific">Photobacterium aquae</name>
    <dbReference type="NCBI Taxonomy" id="1195763"/>
    <lineage>
        <taxon>Bacteria</taxon>
        <taxon>Pseudomonadati</taxon>
        <taxon>Pseudomonadota</taxon>
        <taxon>Gammaproteobacteria</taxon>
        <taxon>Vibrionales</taxon>
        <taxon>Vibrionaceae</taxon>
        <taxon>Photobacterium</taxon>
    </lineage>
</organism>
<dbReference type="PROSITE" id="PS00631">
    <property type="entry name" value="CYTOSOL_AP"/>
    <property type="match status" value="1"/>
</dbReference>
<dbReference type="SUPFAM" id="SSF53187">
    <property type="entry name" value="Zn-dependent exopeptidases"/>
    <property type="match status" value="1"/>
</dbReference>
<dbReference type="GO" id="GO:0030145">
    <property type="term" value="F:manganese ion binding"/>
    <property type="evidence" value="ECO:0007669"/>
    <property type="project" value="InterPro"/>
</dbReference>
<proteinExistence type="inferred from homology"/>
<dbReference type="InterPro" id="IPR011356">
    <property type="entry name" value="Leucine_aapep/pepB"/>
</dbReference>
<dbReference type="AlphaFoldDB" id="A0A0J1H2B5"/>
<sequence length="426" mass="45180">MLNISLSSQPHSGVWGDNALVSYSGDGAVIHYGGDYPLRRIQQAARQLQGQGVTAANLEGKGWSYERQWAFYCGFATTKTTVQLSWASIDEDELELLNARRRSADWVRRVVNAGPQEMYPEKLAEEAVAFLKGIAGDAVSAQRIVGDELLEQGWIGTHSVGRGSVRPPVMLTVDYNPTGDPDAPVAACLVGKGITFDSGGYSIKASAGMVTMKCDMGGAATVTAGLGYAIEQGLRQRVKLILCCAENLIAGNAYKLGDILTYKNGQTVEIVNTDAEGRLVLADGLIAASEMKAPLVIDAATLTGAAMVAVGADYNALFSLDRELLSKAQQLSDLVNEPAWPLPLEKWHQGHCPSHYADTANSAVQKGGGFGGASNAAAFLSRFVDTDNCRWLHMDLAACFHDSGNARWSAGATGLGVANIAALLLQ</sequence>
<feature type="domain" description="Cytosol aminopeptidase" evidence="8">
    <location>
        <begin position="272"/>
        <end position="279"/>
    </location>
</feature>
<dbReference type="Gene3D" id="3.40.630.10">
    <property type="entry name" value="Zn peptidases"/>
    <property type="match status" value="1"/>
</dbReference>
<dbReference type="NCBIfam" id="NF003450">
    <property type="entry name" value="PRK05015.1"/>
    <property type="match status" value="1"/>
</dbReference>
<dbReference type="EMBL" id="LDOT01000012">
    <property type="protein sequence ID" value="KLV05989.1"/>
    <property type="molecule type" value="Genomic_DNA"/>
</dbReference>
<evidence type="ECO:0000256" key="2">
    <source>
        <dbReference type="ARBA" id="ARBA00022438"/>
    </source>
</evidence>
<keyword evidence="2 9" id="KW-0031">Aminopeptidase</keyword>
<dbReference type="InterPro" id="IPR000819">
    <property type="entry name" value="Peptidase_M17_C"/>
</dbReference>
<dbReference type="Pfam" id="PF00883">
    <property type="entry name" value="Peptidase_M17"/>
    <property type="match status" value="1"/>
</dbReference>
<comment type="caution">
    <text evidence="9">The sequence shown here is derived from an EMBL/GenBank/DDBJ whole genome shotgun (WGS) entry which is preliminary data.</text>
</comment>
<dbReference type="Proteomes" id="UP000036097">
    <property type="component" value="Unassembled WGS sequence"/>
</dbReference>
<gene>
    <name evidence="9" type="ORF">ABT56_10735</name>
</gene>
<dbReference type="PIRSF" id="PIRSF036388">
    <property type="entry name" value="Ctsl_amnpptdse_B"/>
    <property type="match status" value="1"/>
</dbReference>
<dbReference type="GO" id="GO:0070006">
    <property type="term" value="F:metalloaminopeptidase activity"/>
    <property type="evidence" value="ECO:0007669"/>
    <property type="project" value="InterPro"/>
</dbReference>